<dbReference type="EMBL" id="JBHSZZ010000032">
    <property type="protein sequence ID" value="MFC7187076.1"/>
    <property type="molecule type" value="Genomic_DNA"/>
</dbReference>
<comment type="caution">
    <text evidence="1">The sequence shown here is derived from an EMBL/GenBank/DDBJ whole genome shotgun (WGS) entry which is preliminary data.</text>
</comment>
<organism evidence="1 2">
    <name type="scientific">Halorubrum yunnanense</name>
    <dbReference type="NCBI Taxonomy" id="1526162"/>
    <lineage>
        <taxon>Archaea</taxon>
        <taxon>Methanobacteriati</taxon>
        <taxon>Methanobacteriota</taxon>
        <taxon>Stenosarchaea group</taxon>
        <taxon>Halobacteria</taxon>
        <taxon>Halobacteriales</taxon>
        <taxon>Haloferacaceae</taxon>
        <taxon>Halorubrum</taxon>
    </lineage>
</organism>
<reference evidence="1 2" key="1">
    <citation type="journal article" date="2019" name="Int. J. Syst. Evol. Microbiol.">
        <title>The Global Catalogue of Microorganisms (GCM) 10K type strain sequencing project: providing services to taxonomists for standard genome sequencing and annotation.</title>
        <authorList>
            <consortium name="The Broad Institute Genomics Platform"/>
            <consortium name="The Broad Institute Genome Sequencing Center for Infectious Disease"/>
            <person name="Wu L."/>
            <person name="Ma J."/>
        </authorList>
    </citation>
    <scope>NUCLEOTIDE SEQUENCE [LARGE SCALE GENOMIC DNA]</scope>
    <source>
        <strain evidence="1 2">Q85</strain>
    </source>
</reference>
<name>A0ABD5YGB5_9EURY</name>
<dbReference type="Proteomes" id="UP001596390">
    <property type="component" value="Unassembled WGS sequence"/>
</dbReference>
<dbReference type="PANTHER" id="PTHR34309">
    <property type="entry name" value="SLR1406 PROTEIN"/>
    <property type="match status" value="1"/>
</dbReference>
<keyword evidence="2" id="KW-1185">Reference proteome</keyword>
<proteinExistence type="predicted"/>
<dbReference type="PANTHER" id="PTHR34309:SF1">
    <property type="entry name" value="PROTEIN GLCG"/>
    <property type="match status" value="1"/>
</dbReference>
<protein>
    <submittedName>
        <fullName evidence="1">Heme-binding protein</fullName>
    </submittedName>
</protein>
<dbReference type="Gene3D" id="3.30.450.150">
    <property type="entry name" value="Haem-degrading domain"/>
    <property type="match status" value="1"/>
</dbReference>
<dbReference type="InterPro" id="IPR005624">
    <property type="entry name" value="PduO/GlcC-like"/>
</dbReference>
<evidence type="ECO:0000313" key="1">
    <source>
        <dbReference type="EMBL" id="MFC7187076.1"/>
    </source>
</evidence>
<dbReference type="InterPro" id="IPR052517">
    <property type="entry name" value="GlcG_carb_metab_protein"/>
</dbReference>
<dbReference type="InterPro" id="IPR038084">
    <property type="entry name" value="PduO/GlcC-like_sf"/>
</dbReference>
<dbReference type="SUPFAM" id="SSF143744">
    <property type="entry name" value="GlcG-like"/>
    <property type="match status" value="1"/>
</dbReference>
<accession>A0ABD5YGB5</accession>
<sequence length="137" mass="14057">MTDVTLDVAKAVIAAAEEQAAAIEVPMCIAVMDDGANLVGFHRMDGALLGSVDIAQNKAYSSVSLKLDTEAIHEAAQPGESLYGIGNTNDGRIVTFGGGFPLEGEDGTVLGGVGVSGGSVEEDMEVARAGVERFEEL</sequence>
<evidence type="ECO:0000313" key="2">
    <source>
        <dbReference type="Proteomes" id="UP001596390"/>
    </source>
</evidence>
<gene>
    <name evidence="1" type="ORF">ACFQMK_09285</name>
</gene>
<dbReference type="Pfam" id="PF03928">
    <property type="entry name" value="HbpS-like"/>
    <property type="match status" value="1"/>
</dbReference>
<dbReference type="RefSeq" id="WP_267664160.1">
    <property type="nucleotide sequence ID" value="NZ_JAODIX010000032.1"/>
</dbReference>
<dbReference type="AlphaFoldDB" id="A0ABD5YGB5"/>